<reference evidence="3 4" key="3">
    <citation type="journal article" date="2017" name="G3 (Bethesda)">
        <title>Comparative analysis highlights variable genome content of wheat rusts and divergence of the mating loci.</title>
        <authorList>
            <person name="Cuomo C.A."/>
            <person name="Bakkeren G."/>
            <person name="Khalil H.B."/>
            <person name="Panwar V."/>
            <person name="Joly D."/>
            <person name="Linning R."/>
            <person name="Sakthikumar S."/>
            <person name="Song X."/>
            <person name="Adiconis X."/>
            <person name="Fan L."/>
            <person name="Goldberg J.M."/>
            <person name="Levin J.Z."/>
            <person name="Young S."/>
            <person name="Zeng Q."/>
            <person name="Anikster Y."/>
            <person name="Bruce M."/>
            <person name="Wang M."/>
            <person name="Yin C."/>
            <person name="McCallum B."/>
            <person name="Szabo L.J."/>
            <person name="Hulbert S."/>
            <person name="Chen X."/>
            <person name="Fellers J.P."/>
        </authorList>
    </citation>
    <scope>NUCLEOTIDE SEQUENCE</scope>
    <source>
        <strain evidence="3">isolate 1-1 / race 1 (BBBD)</strain>
        <strain evidence="4">Isolate 1-1 / race 1 (BBBD)</strain>
    </source>
</reference>
<reference evidence="2" key="1">
    <citation type="submission" date="2009-11" db="EMBL/GenBank/DDBJ databases">
        <authorList>
            <consortium name="The Broad Institute Genome Sequencing Platform"/>
            <person name="Ward D."/>
            <person name="Feldgarden M."/>
            <person name="Earl A."/>
            <person name="Young S.K."/>
            <person name="Zeng Q."/>
            <person name="Koehrsen M."/>
            <person name="Alvarado L."/>
            <person name="Berlin A."/>
            <person name="Bochicchio J."/>
            <person name="Borenstein D."/>
            <person name="Chapman S.B."/>
            <person name="Chen Z."/>
            <person name="Engels R."/>
            <person name="Freedman E."/>
            <person name="Gellesch M."/>
            <person name="Goldberg J."/>
            <person name="Griggs A."/>
            <person name="Gujja S."/>
            <person name="Heilman E."/>
            <person name="Heiman D."/>
            <person name="Hepburn T."/>
            <person name="Howarth C."/>
            <person name="Jen D."/>
            <person name="Larson L."/>
            <person name="Lewis B."/>
            <person name="Mehta T."/>
            <person name="Park D."/>
            <person name="Pearson M."/>
            <person name="Roberts A."/>
            <person name="Saif S."/>
            <person name="Shea T."/>
            <person name="Shenoy N."/>
            <person name="Sisk P."/>
            <person name="Stolte C."/>
            <person name="Sykes S."/>
            <person name="Thomson T."/>
            <person name="Walk T."/>
            <person name="White J."/>
            <person name="Yandava C."/>
            <person name="Izard J."/>
            <person name="Baranova O.V."/>
            <person name="Blanton J.M."/>
            <person name="Tanner A.C."/>
            <person name="Dewhirst F.E."/>
            <person name="Haas B."/>
            <person name="Nusbaum C."/>
            <person name="Birren B."/>
        </authorList>
    </citation>
    <scope>NUCLEOTIDE SEQUENCE [LARGE SCALE GENOMIC DNA]</scope>
    <source>
        <strain evidence="2">1-1 BBBD Race 1</strain>
    </source>
</reference>
<dbReference type="EnsemblFungi" id="PTTG_27075-t43_1">
    <property type="protein sequence ID" value="PTTG_27075-t43_1-p1"/>
    <property type="gene ID" value="PTTG_27075"/>
</dbReference>
<dbReference type="VEuPathDB" id="FungiDB:PTTG_27075"/>
<dbReference type="Proteomes" id="UP000005240">
    <property type="component" value="Unassembled WGS sequence"/>
</dbReference>
<evidence type="ECO:0000313" key="4">
    <source>
        <dbReference type="Proteomes" id="UP000005240"/>
    </source>
</evidence>
<feature type="compositionally biased region" description="Polar residues" evidence="1">
    <location>
        <begin position="145"/>
        <end position="158"/>
    </location>
</feature>
<feature type="region of interest" description="Disordered" evidence="1">
    <location>
        <begin position="242"/>
        <end position="265"/>
    </location>
</feature>
<gene>
    <name evidence="2" type="ORF">PTTG_27075</name>
</gene>
<evidence type="ECO:0000313" key="2">
    <source>
        <dbReference type="EMBL" id="OAV94224.1"/>
    </source>
</evidence>
<organism evidence="2">
    <name type="scientific">Puccinia triticina (isolate 1-1 / race 1 (BBBD))</name>
    <name type="common">Brown leaf rust fungus</name>
    <dbReference type="NCBI Taxonomy" id="630390"/>
    <lineage>
        <taxon>Eukaryota</taxon>
        <taxon>Fungi</taxon>
        <taxon>Dikarya</taxon>
        <taxon>Basidiomycota</taxon>
        <taxon>Pucciniomycotina</taxon>
        <taxon>Pucciniomycetes</taxon>
        <taxon>Pucciniales</taxon>
        <taxon>Pucciniaceae</taxon>
        <taxon>Puccinia</taxon>
    </lineage>
</organism>
<sequence>MPDEELANWIVLGLLAELRGQVHMFELLKADPFEYNHFAQQVRTIYDAMPRRATGGHNHPAAAPSTNPDGPANTEGRYNGLPQEEYFWRIHAYLDSVGLCHFCKRHCGTAPGNCPGPMDRTQVIVPTDFRPPAKPDNYTRPKAWSSPQGPSTAHNTTGPGRPTGQLAGVAGVVDEDEDDLFPHLDVTLAAALGTLDTHIPYMAADVADLVTEDMEETAVQRLADSSPYFDAALEARVAAILGPLSDERPTPSTPSKAPTDPSNTK</sequence>
<keyword evidence="4" id="KW-1185">Reference proteome</keyword>
<accession>A0A180GNW4</accession>
<evidence type="ECO:0000256" key="1">
    <source>
        <dbReference type="SAM" id="MobiDB-lite"/>
    </source>
</evidence>
<feature type="region of interest" description="Disordered" evidence="1">
    <location>
        <begin position="51"/>
        <end position="78"/>
    </location>
</feature>
<proteinExistence type="predicted"/>
<reference evidence="3" key="4">
    <citation type="submission" date="2025-05" db="UniProtKB">
        <authorList>
            <consortium name="EnsemblFungi"/>
        </authorList>
    </citation>
    <scope>IDENTIFICATION</scope>
    <source>
        <strain evidence="3">isolate 1-1 / race 1 (BBBD)</strain>
    </source>
</reference>
<dbReference type="EMBL" id="ADAS02000042">
    <property type="protein sequence ID" value="OAV94224.1"/>
    <property type="molecule type" value="Genomic_DNA"/>
</dbReference>
<evidence type="ECO:0000313" key="3">
    <source>
        <dbReference type="EnsemblFungi" id="PTTG_27075-t43_1-p1"/>
    </source>
</evidence>
<dbReference type="AlphaFoldDB" id="A0A180GNW4"/>
<reference evidence="2" key="2">
    <citation type="submission" date="2016-05" db="EMBL/GenBank/DDBJ databases">
        <title>Comparative analysis highlights variable genome content of wheat rusts and divergence of the mating loci.</title>
        <authorList>
            <person name="Cuomo C.A."/>
            <person name="Bakkeren G."/>
            <person name="Szabo L."/>
            <person name="Khalil H."/>
            <person name="Joly D."/>
            <person name="Goldberg J."/>
            <person name="Young S."/>
            <person name="Zeng Q."/>
            <person name="Fellers J."/>
        </authorList>
    </citation>
    <scope>NUCLEOTIDE SEQUENCE [LARGE SCALE GENOMIC DNA]</scope>
    <source>
        <strain evidence="2">1-1 BBBD Race 1</strain>
    </source>
</reference>
<protein>
    <submittedName>
        <fullName evidence="2 3">Uncharacterized protein</fullName>
    </submittedName>
</protein>
<feature type="compositionally biased region" description="Polar residues" evidence="1">
    <location>
        <begin position="253"/>
        <end position="265"/>
    </location>
</feature>
<name>A0A180GNW4_PUCT1</name>
<feature type="region of interest" description="Disordered" evidence="1">
    <location>
        <begin position="130"/>
        <end position="165"/>
    </location>
</feature>